<dbReference type="AlphaFoldDB" id="A0A6A5XSM4"/>
<evidence type="ECO:0008006" key="4">
    <source>
        <dbReference type="Google" id="ProtNLM"/>
    </source>
</evidence>
<dbReference type="RefSeq" id="XP_033384674.1">
    <property type="nucleotide sequence ID" value="XM_033532017.1"/>
</dbReference>
<protein>
    <recommendedName>
        <fullName evidence="4">HRQ family protein 2</fullName>
    </recommendedName>
</protein>
<evidence type="ECO:0000256" key="1">
    <source>
        <dbReference type="SAM" id="SignalP"/>
    </source>
</evidence>
<keyword evidence="1" id="KW-0732">Signal</keyword>
<keyword evidence="3" id="KW-1185">Reference proteome</keyword>
<accession>A0A6A5XSM4</accession>
<gene>
    <name evidence="2" type="ORF">BU24DRAFT_462503</name>
</gene>
<dbReference type="OrthoDB" id="5043642at2759"/>
<reference evidence="2" key="1">
    <citation type="journal article" date="2020" name="Stud. Mycol.">
        <title>101 Dothideomycetes genomes: a test case for predicting lifestyles and emergence of pathogens.</title>
        <authorList>
            <person name="Haridas S."/>
            <person name="Albert R."/>
            <person name="Binder M."/>
            <person name="Bloem J."/>
            <person name="Labutti K."/>
            <person name="Salamov A."/>
            <person name="Andreopoulos B."/>
            <person name="Baker S."/>
            <person name="Barry K."/>
            <person name="Bills G."/>
            <person name="Bluhm B."/>
            <person name="Cannon C."/>
            <person name="Castanera R."/>
            <person name="Culley D."/>
            <person name="Daum C."/>
            <person name="Ezra D."/>
            <person name="Gonzalez J."/>
            <person name="Henrissat B."/>
            <person name="Kuo A."/>
            <person name="Liang C."/>
            <person name="Lipzen A."/>
            <person name="Lutzoni F."/>
            <person name="Magnuson J."/>
            <person name="Mondo S."/>
            <person name="Nolan M."/>
            <person name="Ohm R."/>
            <person name="Pangilinan J."/>
            <person name="Park H.-J."/>
            <person name="Ramirez L."/>
            <person name="Alfaro M."/>
            <person name="Sun H."/>
            <person name="Tritt A."/>
            <person name="Yoshinaga Y."/>
            <person name="Zwiers L.-H."/>
            <person name="Turgeon B."/>
            <person name="Goodwin S."/>
            <person name="Spatafora J."/>
            <person name="Crous P."/>
            <person name="Grigoriev I."/>
        </authorList>
    </citation>
    <scope>NUCLEOTIDE SEQUENCE</scope>
    <source>
        <strain evidence="2">CBS 175.79</strain>
    </source>
</reference>
<name>A0A6A5XSM4_9PLEO</name>
<feature type="chain" id="PRO_5025491883" description="HRQ family protein 2" evidence="1">
    <location>
        <begin position="28"/>
        <end position="371"/>
    </location>
</feature>
<dbReference type="InterPro" id="IPR021848">
    <property type="entry name" value="HODM_asu-like"/>
</dbReference>
<sequence length="371" mass="42305">MPQLWLAVIISVLWVVFRSIGKRRALAQSILETEKPNDAKEDAYYQIEALPHLDLEQEEPIKFRPFKPKYHLTMSIENSTLSDLVAMDKTYASRIALRQKLIEEEGTNVLALNPIVDPAVFEFYTWMVETYLPTRFPTVYTLTPAGLHNKVTNLHLPLKPTTSQSALELLGSNVDSDFLFLLPPSTPEDDDKYRLQGFVTCFPSGFSTLKKLGMKLAEIHTPVPNYSEKMEKSMDRYFANLPIGKIVKRANWTITTHKRLFCLDGNHISEADRAALNDGLPPPSADDEIDIDQTVVRCERQTLHRLPNTRALVFSFKTYQYPLRELRDEGSGEMLCEAIDGLGRGNVPEMKVYKRAAIWGDRVKQFLREGV</sequence>
<dbReference type="Proteomes" id="UP000799778">
    <property type="component" value="Unassembled WGS sequence"/>
</dbReference>
<proteinExistence type="predicted"/>
<dbReference type="GeneID" id="54289414"/>
<dbReference type="Pfam" id="PF11927">
    <property type="entry name" value="HODM_asu-like"/>
    <property type="match status" value="1"/>
</dbReference>
<evidence type="ECO:0000313" key="3">
    <source>
        <dbReference type="Proteomes" id="UP000799778"/>
    </source>
</evidence>
<organism evidence="2 3">
    <name type="scientific">Aaosphaeria arxii CBS 175.79</name>
    <dbReference type="NCBI Taxonomy" id="1450172"/>
    <lineage>
        <taxon>Eukaryota</taxon>
        <taxon>Fungi</taxon>
        <taxon>Dikarya</taxon>
        <taxon>Ascomycota</taxon>
        <taxon>Pezizomycotina</taxon>
        <taxon>Dothideomycetes</taxon>
        <taxon>Pleosporomycetidae</taxon>
        <taxon>Pleosporales</taxon>
        <taxon>Pleosporales incertae sedis</taxon>
        <taxon>Aaosphaeria</taxon>
    </lineage>
</organism>
<evidence type="ECO:0000313" key="2">
    <source>
        <dbReference type="EMBL" id="KAF2016335.1"/>
    </source>
</evidence>
<dbReference type="EMBL" id="ML978069">
    <property type="protein sequence ID" value="KAF2016335.1"/>
    <property type="molecule type" value="Genomic_DNA"/>
</dbReference>
<feature type="signal peptide" evidence="1">
    <location>
        <begin position="1"/>
        <end position="27"/>
    </location>
</feature>